<dbReference type="EMBL" id="JBFXLS010000032">
    <property type="protein sequence ID" value="KAL2826088.1"/>
    <property type="molecule type" value="Genomic_DNA"/>
</dbReference>
<organism evidence="1 2">
    <name type="scientific">Aspergillus cavernicola</name>
    <dbReference type="NCBI Taxonomy" id="176166"/>
    <lineage>
        <taxon>Eukaryota</taxon>
        <taxon>Fungi</taxon>
        <taxon>Dikarya</taxon>
        <taxon>Ascomycota</taxon>
        <taxon>Pezizomycotina</taxon>
        <taxon>Eurotiomycetes</taxon>
        <taxon>Eurotiomycetidae</taxon>
        <taxon>Eurotiales</taxon>
        <taxon>Aspergillaceae</taxon>
        <taxon>Aspergillus</taxon>
        <taxon>Aspergillus subgen. Nidulantes</taxon>
    </lineage>
</organism>
<evidence type="ECO:0000313" key="2">
    <source>
        <dbReference type="Proteomes" id="UP001610335"/>
    </source>
</evidence>
<evidence type="ECO:0000313" key="1">
    <source>
        <dbReference type="EMBL" id="KAL2826088.1"/>
    </source>
</evidence>
<accession>A0ABR4IEA5</accession>
<proteinExistence type="predicted"/>
<protein>
    <recommendedName>
        <fullName evidence="3">HNH nuclease domain-containing protein</fullName>
    </recommendedName>
</protein>
<sequence length="150" mass="17341">MSLHYSAHRLWGIPLFALKPLNTTEDKKEITVMLFWLKQSTYCCQTRLHDRPTMPPDPDGVRDANTNILRGYLSELDGKQILSGDKIVFRTEDHEKYPLPSFAFLEMQWYLNRVTAWSSAAGVLRNESDLDPIFVERIGFSDDDEDGEED</sequence>
<gene>
    <name evidence="1" type="ORF">BDW59DRAFT_161212</name>
</gene>
<dbReference type="Proteomes" id="UP001610335">
    <property type="component" value="Unassembled WGS sequence"/>
</dbReference>
<keyword evidence="2" id="KW-1185">Reference proteome</keyword>
<evidence type="ECO:0008006" key="3">
    <source>
        <dbReference type="Google" id="ProtNLM"/>
    </source>
</evidence>
<comment type="caution">
    <text evidence="1">The sequence shown here is derived from an EMBL/GenBank/DDBJ whole genome shotgun (WGS) entry which is preliminary data.</text>
</comment>
<reference evidence="1 2" key="1">
    <citation type="submission" date="2024-07" db="EMBL/GenBank/DDBJ databases">
        <title>Section-level genome sequencing and comparative genomics of Aspergillus sections Usti and Cavernicolus.</title>
        <authorList>
            <consortium name="Lawrence Berkeley National Laboratory"/>
            <person name="Nybo J.L."/>
            <person name="Vesth T.C."/>
            <person name="Theobald S."/>
            <person name="Frisvad J.C."/>
            <person name="Larsen T.O."/>
            <person name="Kjaerboelling I."/>
            <person name="Rothschild-Mancinelli K."/>
            <person name="Lyhne E.K."/>
            <person name="Kogle M.E."/>
            <person name="Barry K."/>
            <person name="Clum A."/>
            <person name="Na H."/>
            <person name="Ledsgaard L."/>
            <person name="Lin J."/>
            <person name="Lipzen A."/>
            <person name="Kuo A."/>
            <person name="Riley R."/>
            <person name="Mondo S."/>
            <person name="LaButti K."/>
            <person name="Haridas S."/>
            <person name="Pangalinan J."/>
            <person name="Salamov A.A."/>
            <person name="Simmons B.A."/>
            <person name="Magnuson J.K."/>
            <person name="Chen J."/>
            <person name="Drula E."/>
            <person name="Henrissat B."/>
            <person name="Wiebenga A."/>
            <person name="Lubbers R.J."/>
            <person name="Gomes A.C."/>
            <person name="Makela M.R."/>
            <person name="Stajich J."/>
            <person name="Grigoriev I.V."/>
            <person name="Mortensen U.H."/>
            <person name="De vries R.P."/>
            <person name="Baker S.E."/>
            <person name="Andersen M.R."/>
        </authorList>
    </citation>
    <scope>NUCLEOTIDE SEQUENCE [LARGE SCALE GENOMIC DNA]</scope>
    <source>
        <strain evidence="1 2">CBS 600.67</strain>
    </source>
</reference>
<name>A0ABR4IEA5_9EURO</name>